<accession>A0A0C2NK18</accession>
<evidence type="ECO:0008006" key="3">
    <source>
        <dbReference type="Google" id="ProtNLM"/>
    </source>
</evidence>
<evidence type="ECO:0000313" key="2">
    <source>
        <dbReference type="Proteomes" id="UP000031668"/>
    </source>
</evidence>
<dbReference type="AlphaFoldDB" id="A0A0C2NK18"/>
<gene>
    <name evidence="1" type="ORF">RF11_13304</name>
</gene>
<keyword evidence="2" id="KW-1185">Reference proteome</keyword>
<protein>
    <recommendedName>
        <fullName evidence="3">DDE-1 domain-containing protein</fullName>
    </recommendedName>
</protein>
<dbReference type="Proteomes" id="UP000031668">
    <property type="component" value="Unassembled WGS sequence"/>
</dbReference>
<dbReference type="EMBL" id="JWZT01000435">
    <property type="protein sequence ID" value="KII74382.1"/>
    <property type="molecule type" value="Genomic_DNA"/>
</dbReference>
<reference evidence="1 2" key="1">
    <citation type="journal article" date="2014" name="Genome Biol. Evol.">
        <title>The genome of the myxosporean Thelohanellus kitauei shows adaptations to nutrient acquisition within its fish host.</title>
        <authorList>
            <person name="Yang Y."/>
            <person name="Xiong J."/>
            <person name="Zhou Z."/>
            <person name="Huo F."/>
            <person name="Miao W."/>
            <person name="Ran C."/>
            <person name="Liu Y."/>
            <person name="Zhang J."/>
            <person name="Feng J."/>
            <person name="Wang M."/>
            <person name="Wang M."/>
            <person name="Wang L."/>
            <person name="Yao B."/>
        </authorList>
    </citation>
    <scope>NUCLEOTIDE SEQUENCE [LARGE SCALE GENOMIC DNA]</scope>
    <source>
        <strain evidence="1">Wuqing</strain>
    </source>
</reference>
<sequence length="147" mass="17040">MDQGIIDNLTRHYKKLLLCRRLEAIDEGKEFNFKLLDAIYVATAFLETGTVLRRPNSLKRRSQTETHDTKLIEIWEALPNGEIELSDFLEADKRFETGGSFILEEIAEEMLCSEESTEGEDDDITVEEQVISFEEAKRNWSTVQDFM</sequence>
<evidence type="ECO:0000313" key="1">
    <source>
        <dbReference type="EMBL" id="KII74382.1"/>
    </source>
</evidence>
<organism evidence="1 2">
    <name type="scientific">Thelohanellus kitauei</name>
    <name type="common">Myxosporean</name>
    <dbReference type="NCBI Taxonomy" id="669202"/>
    <lineage>
        <taxon>Eukaryota</taxon>
        <taxon>Metazoa</taxon>
        <taxon>Cnidaria</taxon>
        <taxon>Myxozoa</taxon>
        <taxon>Myxosporea</taxon>
        <taxon>Bivalvulida</taxon>
        <taxon>Platysporina</taxon>
        <taxon>Myxobolidae</taxon>
        <taxon>Thelohanellus</taxon>
    </lineage>
</organism>
<name>A0A0C2NK18_THEKT</name>
<dbReference type="OrthoDB" id="125347at2759"/>
<proteinExistence type="predicted"/>
<comment type="caution">
    <text evidence="1">The sequence shown here is derived from an EMBL/GenBank/DDBJ whole genome shotgun (WGS) entry which is preliminary data.</text>
</comment>